<keyword evidence="1" id="KW-0472">Membrane</keyword>
<dbReference type="RefSeq" id="WP_345571686.1">
    <property type="nucleotide sequence ID" value="NZ_BAABDQ010000027.1"/>
</dbReference>
<dbReference type="EMBL" id="BAABDQ010000027">
    <property type="protein sequence ID" value="GAA3591783.1"/>
    <property type="molecule type" value="Genomic_DNA"/>
</dbReference>
<evidence type="ECO:0000313" key="3">
    <source>
        <dbReference type="Proteomes" id="UP001500630"/>
    </source>
</evidence>
<gene>
    <name evidence="2" type="ORF">GCM10022419_088280</name>
</gene>
<keyword evidence="1" id="KW-1133">Transmembrane helix</keyword>
<keyword evidence="1" id="KW-0812">Transmembrane</keyword>
<dbReference type="Proteomes" id="UP001500630">
    <property type="component" value="Unassembled WGS sequence"/>
</dbReference>
<organism evidence="2 3">
    <name type="scientific">Nonomuraea rosea</name>
    <dbReference type="NCBI Taxonomy" id="638574"/>
    <lineage>
        <taxon>Bacteria</taxon>
        <taxon>Bacillati</taxon>
        <taxon>Actinomycetota</taxon>
        <taxon>Actinomycetes</taxon>
        <taxon>Streptosporangiales</taxon>
        <taxon>Streptosporangiaceae</taxon>
        <taxon>Nonomuraea</taxon>
    </lineage>
</organism>
<sequence>MSLSRAEIPGQDAAGNEGLPQVTKLNRGIYTLVFYILGIALILLILGWVLITAVGRTVPDGLPVVIATIVGGLVGVISSNRPS</sequence>
<reference evidence="3" key="1">
    <citation type="journal article" date="2019" name="Int. J. Syst. Evol. Microbiol.">
        <title>The Global Catalogue of Microorganisms (GCM) 10K type strain sequencing project: providing services to taxonomists for standard genome sequencing and annotation.</title>
        <authorList>
            <consortium name="The Broad Institute Genomics Platform"/>
            <consortium name="The Broad Institute Genome Sequencing Center for Infectious Disease"/>
            <person name="Wu L."/>
            <person name="Ma J."/>
        </authorList>
    </citation>
    <scope>NUCLEOTIDE SEQUENCE [LARGE SCALE GENOMIC DNA]</scope>
    <source>
        <strain evidence="3">JCM 17326</strain>
    </source>
</reference>
<name>A0ABP6YXW2_9ACTN</name>
<keyword evidence="3" id="KW-1185">Reference proteome</keyword>
<accession>A0ABP6YXW2</accession>
<proteinExistence type="predicted"/>
<comment type="caution">
    <text evidence="2">The sequence shown here is derived from an EMBL/GenBank/DDBJ whole genome shotgun (WGS) entry which is preliminary data.</text>
</comment>
<protein>
    <submittedName>
        <fullName evidence="2">Uncharacterized protein</fullName>
    </submittedName>
</protein>
<feature type="transmembrane region" description="Helical" evidence="1">
    <location>
        <begin position="32"/>
        <end position="55"/>
    </location>
</feature>
<evidence type="ECO:0000256" key="1">
    <source>
        <dbReference type="SAM" id="Phobius"/>
    </source>
</evidence>
<feature type="transmembrane region" description="Helical" evidence="1">
    <location>
        <begin position="61"/>
        <end position="79"/>
    </location>
</feature>
<evidence type="ECO:0000313" key="2">
    <source>
        <dbReference type="EMBL" id="GAA3591783.1"/>
    </source>
</evidence>